<feature type="transmembrane region" description="Helical" evidence="1">
    <location>
        <begin position="163"/>
        <end position="182"/>
    </location>
</feature>
<evidence type="ECO:0000313" key="3">
    <source>
        <dbReference type="EMBL" id="MBB6170612.1"/>
    </source>
</evidence>
<keyword evidence="1" id="KW-0472">Membrane</keyword>
<name>A0A7X0D3V3_9ACTN</name>
<keyword evidence="1" id="KW-0812">Transmembrane</keyword>
<sequence>MFDLDSGAVLLVGAIAVYVAYNVVKSLFAWLRRQWLDRRGVHAEAVIVGVAPLDPPQHLEHPFGLRFRTPSGAEHTTELKKGFGGIVPVVGWRLPVRFDPRWPSNVEITHNPYLRPIPGAPQPRRRTASQKAVQHGLDVAITAAMLALVLVNESFPDARSVVIGGIVVLAGVRVLTTAVWSAGESAALRRSPGHTVATVTHSWKESARARRSSSPGDITVSSRGRVNAFTVLFDLPDGRQVHRRAPMTTALTRYEPGDEVDVAYDPSDPTSITIASGWSSTVAPALGTGSGILLIVLGLAIATNLLP</sequence>
<dbReference type="EMBL" id="JACHDS010000001">
    <property type="protein sequence ID" value="MBB6170612.1"/>
    <property type="molecule type" value="Genomic_DNA"/>
</dbReference>
<feature type="transmembrane region" description="Helical" evidence="1">
    <location>
        <begin position="132"/>
        <end position="151"/>
    </location>
</feature>
<accession>A0A7X0D3V3</accession>
<evidence type="ECO:0000256" key="1">
    <source>
        <dbReference type="SAM" id="Phobius"/>
    </source>
</evidence>
<dbReference type="Pfam" id="PF12158">
    <property type="entry name" value="DUF3592"/>
    <property type="match status" value="1"/>
</dbReference>
<dbReference type="AlphaFoldDB" id="A0A7X0D3V3"/>
<gene>
    <name evidence="3" type="ORF">HNR23_000672</name>
</gene>
<feature type="transmembrane region" description="Helical" evidence="1">
    <location>
        <begin position="6"/>
        <end position="24"/>
    </location>
</feature>
<proteinExistence type="predicted"/>
<keyword evidence="1" id="KW-1133">Transmembrane helix</keyword>
<evidence type="ECO:0000259" key="2">
    <source>
        <dbReference type="Pfam" id="PF12158"/>
    </source>
</evidence>
<protein>
    <recommendedName>
        <fullName evidence="2">DUF3592 domain-containing protein</fullName>
    </recommendedName>
</protein>
<organism evidence="3 4">
    <name type="scientific">Nocardiopsis mwathae</name>
    <dbReference type="NCBI Taxonomy" id="1472723"/>
    <lineage>
        <taxon>Bacteria</taxon>
        <taxon>Bacillati</taxon>
        <taxon>Actinomycetota</taxon>
        <taxon>Actinomycetes</taxon>
        <taxon>Streptosporangiales</taxon>
        <taxon>Nocardiopsidaceae</taxon>
        <taxon>Nocardiopsis</taxon>
    </lineage>
</organism>
<feature type="transmembrane region" description="Helical" evidence="1">
    <location>
        <begin position="285"/>
        <end position="306"/>
    </location>
</feature>
<dbReference type="RefSeq" id="WP_184073366.1">
    <property type="nucleotide sequence ID" value="NZ_JACHDS010000001.1"/>
</dbReference>
<dbReference type="InterPro" id="IPR021994">
    <property type="entry name" value="DUF3592"/>
</dbReference>
<evidence type="ECO:0000313" key="4">
    <source>
        <dbReference type="Proteomes" id="UP000546642"/>
    </source>
</evidence>
<feature type="domain" description="DUF3592" evidence="2">
    <location>
        <begin position="196"/>
        <end position="278"/>
    </location>
</feature>
<keyword evidence="4" id="KW-1185">Reference proteome</keyword>
<comment type="caution">
    <text evidence="3">The sequence shown here is derived from an EMBL/GenBank/DDBJ whole genome shotgun (WGS) entry which is preliminary data.</text>
</comment>
<reference evidence="3 4" key="1">
    <citation type="submission" date="2020-08" db="EMBL/GenBank/DDBJ databases">
        <title>Sequencing the genomes of 1000 actinobacteria strains.</title>
        <authorList>
            <person name="Klenk H.-P."/>
        </authorList>
    </citation>
    <scope>NUCLEOTIDE SEQUENCE [LARGE SCALE GENOMIC DNA]</scope>
    <source>
        <strain evidence="3 4">DSM 46659</strain>
    </source>
</reference>
<dbReference type="Proteomes" id="UP000546642">
    <property type="component" value="Unassembled WGS sequence"/>
</dbReference>